<evidence type="ECO:0000313" key="2">
    <source>
        <dbReference type="Proteomes" id="UP000198850"/>
    </source>
</evidence>
<dbReference type="AlphaFoldDB" id="A0A1H4HFD6"/>
<sequence>MFKTEVVDPNVGNFIESIRDIGYSFEVAVADLIDNSITAGASQVSIHLTPVPQIRFAMLDNGTGMSESELREAMRLATKNPKDTRKKNDLGRFGLGLKTASFSQCRKLTVVSKKDSQISSKQWDLDYISEKNQWLLKTPEDILDLPLLAELKSQKSGTLVCWETIDRCEKSELTSVIDQVRKHLALVFHRFLEGADKLSIKISLNNNGIKPFNPFNLNHPATQQLSLERIKIHSSEVTVQPFILPHHSKLSQQEYEHYATEEGYIRSQGFYLYRENRILVYGTWWGLHKTVDAHKLVRIKIDIPNDMDHYWGIDIKKSTAKPADLVKTNLKRIISRVTEIGSKPFTGRGRKIEDKTLIQFWEIFPMNEDFRFAINEDHPLYADLEADLPEELLRKLQLYLKGLQAYLPIDAIQFKLQNSPHQLKQQTALTISDVEELTERLKSAGLPPNYIEELLKTEIFINRKELLRDGEK</sequence>
<keyword evidence="1" id="KW-0808">Transferase</keyword>
<proteinExistence type="predicted"/>
<gene>
    <name evidence="1" type="ORF">SAMN05443550_1176</name>
</gene>
<dbReference type="InterPro" id="IPR036890">
    <property type="entry name" value="HATPase_C_sf"/>
</dbReference>
<keyword evidence="2" id="KW-1185">Reference proteome</keyword>
<name>A0A1H4HFD6_9SPHI</name>
<organism evidence="1 2">
    <name type="scientific">Pedobacter hartonius</name>
    <dbReference type="NCBI Taxonomy" id="425514"/>
    <lineage>
        <taxon>Bacteria</taxon>
        <taxon>Pseudomonadati</taxon>
        <taxon>Bacteroidota</taxon>
        <taxon>Sphingobacteriia</taxon>
        <taxon>Sphingobacteriales</taxon>
        <taxon>Sphingobacteriaceae</taxon>
        <taxon>Pedobacter</taxon>
    </lineage>
</organism>
<keyword evidence="1" id="KW-0418">Kinase</keyword>
<dbReference type="GO" id="GO:0016301">
    <property type="term" value="F:kinase activity"/>
    <property type="evidence" value="ECO:0007669"/>
    <property type="project" value="UniProtKB-KW"/>
</dbReference>
<protein>
    <submittedName>
        <fullName evidence="1">Histidine kinase-, DNA gyrase B-, and HSP90-like ATPase</fullName>
    </submittedName>
</protein>
<dbReference type="OrthoDB" id="9813438at2"/>
<dbReference type="Proteomes" id="UP000198850">
    <property type="component" value="Unassembled WGS sequence"/>
</dbReference>
<dbReference type="EMBL" id="FNRA01000017">
    <property type="protein sequence ID" value="SEB20579.1"/>
    <property type="molecule type" value="Genomic_DNA"/>
</dbReference>
<dbReference type="STRING" id="425514.SAMN05443550_1176"/>
<evidence type="ECO:0000313" key="1">
    <source>
        <dbReference type="EMBL" id="SEB20579.1"/>
    </source>
</evidence>
<dbReference type="RefSeq" id="WP_090559942.1">
    <property type="nucleotide sequence ID" value="NZ_FNRA01000017.1"/>
</dbReference>
<reference evidence="1 2" key="1">
    <citation type="submission" date="2016-10" db="EMBL/GenBank/DDBJ databases">
        <authorList>
            <person name="de Groot N.N."/>
        </authorList>
    </citation>
    <scope>NUCLEOTIDE SEQUENCE [LARGE SCALE GENOMIC DNA]</scope>
    <source>
        <strain evidence="1 2">DSM 19033</strain>
    </source>
</reference>
<accession>A0A1H4HFD6</accession>
<dbReference type="SUPFAM" id="SSF55874">
    <property type="entry name" value="ATPase domain of HSP90 chaperone/DNA topoisomerase II/histidine kinase"/>
    <property type="match status" value="1"/>
</dbReference>
<dbReference type="Pfam" id="PF13589">
    <property type="entry name" value="HATPase_c_3"/>
    <property type="match status" value="1"/>
</dbReference>
<dbReference type="Gene3D" id="3.30.565.10">
    <property type="entry name" value="Histidine kinase-like ATPase, C-terminal domain"/>
    <property type="match status" value="1"/>
</dbReference>